<dbReference type="SUPFAM" id="SSF52029">
    <property type="entry name" value="GroEL apical domain-like"/>
    <property type="match status" value="1"/>
</dbReference>
<evidence type="ECO:0000256" key="4">
    <source>
        <dbReference type="ARBA" id="ARBA00022741"/>
    </source>
</evidence>
<feature type="binding site" evidence="9">
    <location>
        <begin position="476"/>
        <end position="478"/>
    </location>
    <ligand>
        <name>ATP</name>
        <dbReference type="ChEBI" id="CHEBI:30616"/>
    </ligand>
</feature>
<dbReference type="GO" id="GO:0140662">
    <property type="term" value="F:ATP-dependent protein folding chaperone"/>
    <property type="evidence" value="ECO:0007669"/>
    <property type="project" value="InterPro"/>
</dbReference>
<dbReference type="GO" id="GO:0005737">
    <property type="term" value="C:cytoplasm"/>
    <property type="evidence" value="ECO:0007669"/>
    <property type="project" value="UniProtKB-SubCell"/>
</dbReference>
<keyword evidence="13" id="KW-1185">Reference proteome</keyword>
<organism evidence="12 13">
    <name type="scientific">Saccharomonospora azurea NA-128</name>
    <dbReference type="NCBI Taxonomy" id="882081"/>
    <lineage>
        <taxon>Bacteria</taxon>
        <taxon>Bacillati</taxon>
        <taxon>Actinomycetota</taxon>
        <taxon>Actinomycetes</taxon>
        <taxon>Pseudonocardiales</taxon>
        <taxon>Pseudonocardiaceae</taxon>
        <taxon>Saccharomonospora</taxon>
    </lineage>
</organism>
<dbReference type="PRINTS" id="PR00298">
    <property type="entry name" value="CHAPERONIN60"/>
</dbReference>
<dbReference type="Pfam" id="PF00118">
    <property type="entry name" value="Cpn60_TCP1"/>
    <property type="match status" value="1"/>
</dbReference>
<dbReference type="EMBL" id="CM001466">
    <property type="protein sequence ID" value="EHY90152.1"/>
    <property type="molecule type" value="Genomic_DNA"/>
</dbReference>
<evidence type="ECO:0000256" key="5">
    <source>
        <dbReference type="ARBA" id="ARBA00022840"/>
    </source>
</evidence>
<dbReference type="InterPro" id="IPR027410">
    <property type="entry name" value="TCP-1-like_intermed_sf"/>
</dbReference>
<comment type="caution">
    <text evidence="9">Lacks conserved residue(s) required for the propagation of feature annotation.</text>
</comment>
<dbReference type="InterPro" id="IPR018370">
    <property type="entry name" value="Chaperonin_Cpn60_CS"/>
</dbReference>
<evidence type="ECO:0000256" key="11">
    <source>
        <dbReference type="RuleBase" id="RU000419"/>
    </source>
</evidence>
<evidence type="ECO:0000313" key="13">
    <source>
        <dbReference type="Proteomes" id="UP000004705"/>
    </source>
</evidence>
<dbReference type="Gene3D" id="3.30.260.10">
    <property type="entry name" value="TCP-1-like chaperonin intermediate domain"/>
    <property type="match status" value="1"/>
</dbReference>
<dbReference type="EC" id="5.6.1.7" evidence="9"/>
<dbReference type="NCBIfam" id="TIGR02348">
    <property type="entry name" value="GroEL"/>
    <property type="match status" value="1"/>
</dbReference>
<dbReference type="GO" id="GO:0016853">
    <property type="term" value="F:isomerase activity"/>
    <property type="evidence" value="ECO:0007669"/>
    <property type="project" value="UniProtKB-KW"/>
</dbReference>
<reference evidence="12 13" key="1">
    <citation type="journal article" date="2012" name="Stand. Genomic Sci.">
        <title>Genome sequence of the soil bacterium Saccharomonospora azurea type strain (NA-128(T)).</title>
        <authorList>
            <person name="Klenk H.P."/>
            <person name="Held B."/>
            <person name="Lucas S."/>
            <person name="Lapidus A."/>
            <person name="Copeland A."/>
            <person name="Hammon N."/>
            <person name="Pitluck S."/>
            <person name="Goodwin L.A."/>
            <person name="Han C."/>
            <person name="Tapia R."/>
            <person name="Brambilla E.M."/>
            <person name="Potter G."/>
            <person name="Land M."/>
            <person name="Ivanova N."/>
            <person name="Rohde M."/>
            <person name="Goker M."/>
            <person name="Detter J.C."/>
            <person name="Kyrpides N.C."/>
            <person name="Woyke T."/>
        </authorList>
    </citation>
    <scope>NUCLEOTIDE SEQUENCE [LARGE SCALE GENOMIC DNA]</scope>
    <source>
        <strain evidence="12 13">NA-128</strain>
    </source>
</reference>
<dbReference type="GO" id="GO:0051082">
    <property type="term" value="F:unfolded protein binding"/>
    <property type="evidence" value="ECO:0007669"/>
    <property type="project" value="UniProtKB-UniRule"/>
</dbReference>
<accession>H8G423</accession>
<dbReference type="NCBIfam" id="NF009489">
    <property type="entry name" value="PRK12851.1"/>
    <property type="match status" value="1"/>
</dbReference>
<feature type="binding site" evidence="9">
    <location>
        <position position="413"/>
    </location>
    <ligand>
        <name>ATP</name>
        <dbReference type="ChEBI" id="CHEBI:30616"/>
    </ligand>
</feature>
<dbReference type="NCBIfam" id="NF000592">
    <property type="entry name" value="PRK00013.1"/>
    <property type="match status" value="1"/>
</dbReference>
<keyword evidence="5 9" id="KW-0067">ATP-binding</keyword>
<feature type="binding site" evidence="9">
    <location>
        <position position="492"/>
    </location>
    <ligand>
        <name>ATP</name>
        <dbReference type="ChEBI" id="CHEBI:30616"/>
    </ligand>
</feature>
<dbReference type="GO" id="GO:0009986">
    <property type="term" value="C:cell surface"/>
    <property type="evidence" value="ECO:0007669"/>
    <property type="project" value="UniProtKB-SubCell"/>
</dbReference>
<dbReference type="InterPro" id="IPR002423">
    <property type="entry name" value="Cpn60/GroEL/TCP-1"/>
</dbReference>
<protein>
    <recommendedName>
        <fullName evidence="9">Chaperonin GroEL</fullName>
        <ecNumber evidence="9">5.6.1.7</ecNumber>
    </recommendedName>
    <alternativeName>
        <fullName evidence="9">60 kDa chaperonin</fullName>
    </alternativeName>
    <alternativeName>
        <fullName evidence="9">Chaperonin-60</fullName>
        <shortName evidence="9">Cpn60</shortName>
    </alternativeName>
</protein>
<feature type="binding site" evidence="9">
    <location>
        <begin position="86"/>
        <end position="90"/>
    </location>
    <ligand>
        <name>ATP</name>
        <dbReference type="ChEBI" id="CHEBI:30616"/>
    </ligand>
</feature>
<dbReference type="NCBIfam" id="NF009488">
    <property type="entry name" value="PRK12850.1"/>
    <property type="match status" value="1"/>
</dbReference>
<evidence type="ECO:0000256" key="7">
    <source>
        <dbReference type="ARBA" id="ARBA00023235"/>
    </source>
</evidence>
<evidence type="ECO:0000256" key="3">
    <source>
        <dbReference type="ARBA" id="ARBA00006607"/>
    </source>
</evidence>
<proteinExistence type="inferred from homology"/>
<comment type="similarity">
    <text evidence="3 9 10">Belongs to the chaperonin (HSP60) family.</text>
</comment>
<comment type="subcellular location">
    <subcellularLocation>
        <location evidence="2">Cell surface</location>
    </subcellularLocation>
    <subcellularLocation>
        <location evidence="9">Cytoplasm</location>
    </subcellularLocation>
    <subcellularLocation>
        <location evidence="8">Secreted</location>
        <location evidence="8">Capsule</location>
    </subcellularLocation>
    <subcellularLocation>
        <location evidence="1">Secreted</location>
        <location evidence="1">Cell wall</location>
    </subcellularLocation>
</comment>
<dbReference type="SUPFAM" id="SSF54849">
    <property type="entry name" value="GroEL-intermediate domain like"/>
    <property type="match status" value="1"/>
</dbReference>
<comment type="subunit">
    <text evidence="9 11">Forms a cylinder of 14 subunits composed of two heptameric rings stacked back-to-back. Interacts with the co-chaperonin GroES.</text>
</comment>
<dbReference type="CDD" id="cd03344">
    <property type="entry name" value="GroEL"/>
    <property type="match status" value="1"/>
</dbReference>
<keyword evidence="4 9" id="KW-0547">Nucleotide-binding</keyword>
<dbReference type="PANTHER" id="PTHR45633">
    <property type="entry name" value="60 KDA HEAT SHOCK PROTEIN, MITOCHONDRIAL"/>
    <property type="match status" value="1"/>
</dbReference>
<dbReference type="GO" id="GO:0042026">
    <property type="term" value="P:protein refolding"/>
    <property type="evidence" value="ECO:0007669"/>
    <property type="project" value="UniProtKB-UniRule"/>
</dbReference>
<dbReference type="Gene3D" id="1.10.560.10">
    <property type="entry name" value="GroEL-like equatorial domain"/>
    <property type="match status" value="1"/>
</dbReference>
<dbReference type="GO" id="GO:0005524">
    <property type="term" value="F:ATP binding"/>
    <property type="evidence" value="ECO:0007669"/>
    <property type="project" value="UniProtKB-UniRule"/>
</dbReference>
<dbReference type="InterPro" id="IPR027409">
    <property type="entry name" value="GroEL-like_apical_dom_sf"/>
</dbReference>
<dbReference type="GO" id="GO:0042603">
    <property type="term" value="C:capsule"/>
    <property type="evidence" value="ECO:0007669"/>
    <property type="project" value="UniProtKB-SubCell"/>
</dbReference>
<dbReference type="HOGENOM" id="CLU_016503_3_0_11"/>
<dbReference type="FunFam" id="3.50.7.10:FF:000001">
    <property type="entry name" value="60 kDa chaperonin"/>
    <property type="match status" value="1"/>
</dbReference>
<dbReference type="AlphaFoldDB" id="H8G423"/>
<dbReference type="Gene3D" id="3.50.7.10">
    <property type="entry name" value="GroEL"/>
    <property type="match status" value="1"/>
</dbReference>
<keyword evidence="9" id="KW-0963">Cytoplasm</keyword>
<dbReference type="InterPro" id="IPR027413">
    <property type="entry name" value="GROEL-like_equatorial_sf"/>
</dbReference>
<evidence type="ECO:0000256" key="2">
    <source>
        <dbReference type="ARBA" id="ARBA00004241"/>
    </source>
</evidence>
<feature type="binding site" evidence="9">
    <location>
        <begin position="29"/>
        <end position="32"/>
    </location>
    <ligand>
        <name>ATP</name>
        <dbReference type="ChEBI" id="CHEBI:30616"/>
    </ligand>
</feature>
<gene>
    <name evidence="9" type="primary">groEL</name>
    <name evidence="9" type="synonym">groL</name>
    <name evidence="12" type="ORF">SacazDRAFT_03275</name>
</gene>
<dbReference type="RefSeq" id="WP_005443382.1">
    <property type="nucleotide sequence ID" value="NZ_CM001466.1"/>
</dbReference>
<dbReference type="Proteomes" id="UP000004705">
    <property type="component" value="Chromosome"/>
</dbReference>
<dbReference type="SUPFAM" id="SSF48592">
    <property type="entry name" value="GroEL equatorial domain-like"/>
    <property type="match status" value="1"/>
</dbReference>
<dbReference type="HAMAP" id="MF_00600">
    <property type="entry name" value="CH60"/>
    <property type="match status" value="1"/>
</dbReference>
<dbReference type="PROSITE" id="PS00296">
    <property type="entry name" value="CHAPERONINS_CPN60"/>
    <property type="match status" value="1"/>
</dbReference>
<evidence type="ECO:0000313" key="12">
    <source>
        <dbReference type="EMBL" id="EHY90152.1"/>
    </source>
</evidence>
<evidence type="ECO:0000256" key="8">
    <source>
        <dbReference type="ARBA" id="ARBA00025702"/>
    </source>
</evidence>
<dbReference type="GO" id="GO:0009408">
    <property type="term" value="P:response to heat"/>
    <property type="evidence" value="ECO:0007669"/>
    <property type="project" value="UniProtKB-ARBA"/>
</dbReference>
<name>H8G423_9PSEU</name>
<dbReference type="OrthoDB" id="9766614at2"/>
<evidence type="ECO:0000256" key="1">
    <source>
        <dbReference type="ARBA" id="ARBA00004191"/>
    </source>
</evidence>
<keyword evidence="6 9" id="KW-0143">Chaperone</keyword>
<comment type="function">
    <text evidence="9 11">Together with its co-chaperonin GroES, plays an essential role in assisting protein folding. The GroEL-GroES system forms a nano-cage that allows encapsulation of the non-native substrate proteins and provides a physical environment optimized to promote and accelerate protein folding.</text>
</comment>
<evidence type="ECO:0000256" key="6">
    <source>
        <dbReference type="ARBA" id="ARBA00023186"/>
    </source>
</evidence>
<evidence type="ECO:0000256" key="10">
    <source>
        <dbReference type="RuleBase" id="RU000418"/>
    </source>
</evidence>
<sequence>MPKQINFDEDARRALERGVNKLADAVKVTLGPSGRHVVLDKKFGGPTVTLDGVTVAREIELDDPFENLGAQLAKNVATKTNDVVGDGTTTSTVLAQALVNVGLRNVAAGANPAALGRGIEAAAEKVVELLKSKATPVKGRDNIAQVGTVTSRDANIGALLGEAVEKVGEDGVITVEESSTLATELDITEGVQFDKGYLSAHFATNPEEQRAILEDAFVLLHREKISALADLLPLLEKVAEAKKPLLIIAEDVEGEALSTLVVNSVRKTISAVAVKAPFFGDRRKAFLDDLAVVTGAQVISSEVGLKLSEVGTEVLGKARRIEVTKDTTTIVDGAGTKDDLQARIAQIRKEIETTDSDWDREKLQERLAKLGGGVAVIKVGAATETELSERKHRIEDAVASTKAAVEEGIVPGGGSALAHIAKELDDLGLTGDEALGVKIVRESLTAPLYWIASNAGHEGAVIVSKVSEQKWGEGLNAATGELTDLLAAGIIDPVKVTRSAVSNAASIARLVLTTESSVVEKPEEDDDAAGHGHAH</sequence>
<dbReference type="NCBIfam" id="NF009487">
    <property type="entry name" value="PRK12849.1"/>
    <property type="match status" value="1"/>
</dbReference>
<keyword evidence="7 9" id="KW-0413">Isomerase</keyword>
<evidence type="ECO:0000256" key="9">
    <source>
        <dbReference type="HAMAP-Rule" id="MF_00600"/>
    </source>
</evidence>
<dbReference type="InterPro" id="IPR001844">
    <property type="entry name" value="Cpn60/GroEL"/>
</dbReference>